<dbReference type="GO" id="GO:0016746">
    <property type="term" value="F:acyltransferase activity"/>
    <property type="evidence" value="ECO:0007669"/>
    <property type="project" value="UniProtKB-KW"/>
</dbReference>
<evidence type="ECO:0000313" key="3">
    <source>
        <dbReference type="Proteomes" id="UP001606302"/>
    </source>
</evidence>
<evidence type="ECO:0000259" key="1">
    <source>
        <dbReference type="PROSITE" id="PS51186"/>
    </source>
</evidence>
<dbReference type="EC" id="2.3.-.-" evidence="2"/>
<dbReference type="InterPro" id="IPR051531">
    <property type="entry name" value="N-acetyltransferase"/>
</dbReference>
<dbReference type="EMBL" id="JBIGHX010000001">
    <property type="protein sequence ID" value="MFG6460771.1"/>
    <property type="molecule type" value="Genomic_DNA"/>
</dbReference>
<accession>A0ABW7GFR6</accession>
<dbReference type="Pfam" id="PF13302">
    <property type="entry name" value="Acetyltransf_3"/>
    <property type="match status" value="1"/>
</dbReference>
<feature type="domain" description="N-acetyltransferase" evidence="1">
    <location>
        <begin position="11"/>
        <end position="181"/>
    </location>
</feature>
<gene>
    <name evidence="2" type="ORF">ACG04Q_04240</name>
</gene>
<dbReference type="RefSeq" id="WP_394509589.1">
    <property type="nucleotide sequence ID" value="NZ_JBIGHX010000001.1"/>
</dbReference>
<dbReference type="Gene3D" id="3.40.630.30">
    <property type="match status" value="1"/>
</dbReference>
<dbReference type="PANTHER" id="PTHR43792:SF1">
    <property type="entry name" value="N-ACETYLTRANSFERASE DOMAIN-CONTAINING PROTEIN"/>
    <property type="match status" value="1"/>
</dbReference>
<dbReference type="InterPro" id="IPR016181">
    <property type="entry name" value="Acyl_CoA_acyltransferase"/>
</dbReference>
<dbReference type="Proteomes" id="UP001606302">
    <property type="component" value="Unassembled WGS sequence"/>
</dbReference>
<name>A0ABW7GFR6_9BURK</name>
<dbReference type="InterPro" id="IPR000182">
    <property type="entry name" value="GNAT_dom"/>
</dbReference>
<protein>
    <submittedName>
        <fullName evidence="2">GNAT family N-acetyltransferase</fullName>
        <ecNumber evidence="2">2.3.-.-</ecNumber>
    </submittedName>
</protein>
<proteinExistence type="predicted"/>
<comment type="caution">
    <text evidence="2">The sequence shown here is derived from an EMBL/GenBank/DDBJ whole genome shotgun (WGS) entry which is preliminary data.</text>
</comment>
<sequence length="212" mass="23436">MNAFSHHDDRLQLREFGPGDAPDIQHLHADARVRTLLPDAQPLHDAAWAQAFATCLGDFYRRHPGLGIWRCDVPTPGGPQFAGWFSLMPLQASPGTAALGVQHGDAELGSRLLPAHWGSGLSLAGGEALLRHAFERLRLRAVWGICHPDNRSAAACLRALGFTLRGRAPYEGQLSEHHALDAATWQRVRHLSHRERLRRQRHADPQPTPEPA</sequence>
<keyword evidence="2" id="KW-0012">Acyltransferase</keyword>
<keyword evidence="2" id="KW-0808">Transferase</keyword>
<dbReference type="PANTHER" id="PTHR43792">
    <property type="entry name" value="GNAT FAMILY, PUTATIVE (AFU_ORTHOLOGUE AFUA_3G00765)-RELATED-RELATED"/>
    <property type="match status" value="1"/>
</dbReference>
<organism evidence="2 3">
    <name type="scientific">Pelomonas lactea</name>
    <dbReference type="NCBI Taxonomy" id="3299030"/>
    <lineage>
        <taxon>Bacteria</taxon>
        <taxon>Pseudomonadati</taxon>
        <taxon>Pseudomonadota</taxon>
        <taxon>Betaproteobacteria</taxon>
        <taxon>Burkholderiales</taxon>
        <taxon>Sphaerotilaceae</taxon>
        <taxon>Roseateles</taxon>
    </lineage>
</organism>
<dbReference type="PROSITE" id="PS51186">
    <property type="entry name" value="GNAT"/>
    <property type="match status" value="1"/>
</dbReference>
<keyword evidence="3" id="KW-1185">Reference proteome</keyword>
<evidence type="ECO:0000313" key="2">
    <source>
        <dbReference type="EMBL" id="MFG6460771.1"/>
    </source>
</evidence>
<dbReference type="SUPFAM" id="SSF55729">
    <property type="entry name" value="Acyl-CoA N-acyltransferases (Nat)"/>
    <property type="match status" value="1"/>
</dbReference>
<reference evidence="2 3" key="1">
    <citation type="submission" date="2024-08" db="EMBL/GenBank/DDBJ databases">
        <authorList>
            <person name="Lu H."/>
        </authorList>
    </citation>
    <scope>NUCLEOTIDE SEQUENCE [LARGE SCALE GENOMIC DNA]</scope>
    <source>
        <strain evidence="2 3">DXS20W</strain>
    </source>
</reference>